<evidence type="ECO:0008006" key="4">
    <source>
        <dbReference type="Google" id="ProtNLM"/>
    </source>
</evidence>
<dbReference type="SUPFAM" id="SSF81383">
    <property type="entry name" value="F-box domain"/>
    <property type="match status" value="1"/>
</dbReference>
<gene>
    <name evidence="2" type="ORF">V5O48_001248</name>
</gene>
<organism evidence="2 3">
    <name type="scientific">Marasmius crinis-equi</name>
    <dbReference type="NCBI Taxonomy" id="585013"/>
    <lineage>
        <taxon>Eukaryota</taxon>
        <taxon>Fungi</taxon>
        <taxon>Dikarya</taxon>
        <taxon>Basidiomycota</taxon>
        <taxon>Agaricomycotina</taxon>
        <taxon>Agaricomycetes</taxon>
        <taxon>Agaricomycetidae</taxon>
        <taxon>Agaricales</taxon>
        <taxon>Marasmiineae</taxon>
        <taxon>Marasmiaceae</taxon>
        <taxon>Marasmius</taxon>
    </lineage>
</organism>
<protein>
    <recommendedName>
        <fullName evidence="4">F-box domain-containing protein</fullName>
    </recommendedName>
</protein>
<reference evidence="2 3" key="1">
    <citation type="submission" date="2024-02" db="EMBL/GenBank/DDBJ databases">
        <title>A draft genome for the cacao thread blight pathogen Marasmius crinis-equi.</title>
        <authorList>
            <person name="Cohen S.P."/>
            <person name="Baruah I.K."/>
            <person name="Amoako-Attah I."/>
            <person name="Bukari Y."/>
            <person name="Meinhardt L.W."/>
            <person name="Bailey B.A."/>
        </authorList>
    </citation>
    <scope>NUCLEOTIDE SEQUENCE [LARGE SCALE GENOMIC DNA]</scope>
    <source>
        <strain evidence="2 3">GH-76</strain>
    </source>
</reference>
<dbReference type="Gene3D" id="1.20.1280.50">
    <property type="match status" value="1"/>
</dbReference>
<dbReference type="Proteomes" id="UP001465976">
    <property type="component" value="Unassembled WGS sequence"/>
</dbReference>
<accession>A0ABR3FZ14</accession>
<proteinExistence type="predicted"/>
<feature type="region of interest" description="Disordered" evidence="1">
    <location>
        <begin position="1"/>
        <end position="22"/>
    </location>
</feature>
<evidence type="ECO:0000313" key="3">
    <source>
        <dbReference type="Proteomes" id="UP001465976"/>
    </source>
</evidence>
<keyword evidence="3" id="KW-1185">Reference proteome</keyword>
<comment type="caution">
    <text evidence="2">The sequence shown here is derived from an EMBL/GenBank/DDBJ whole genome shotgun (WGS) entry which is preliminary data.</text>
</comment>
<evidence type="ECO:0000313" key="2">
    <source>
        <dbReference type="EMBL" id="KAL0580783.1"/>
    </source>
</evidence>
<dbReference type="InterPro" id="IPR036047">
    <property type="entry name" value="F-box-like_dom_sf"/>
</dbReference>
<sequence>MEVEESYWKKRARTRPAPNPDQRENAMIHVLLPDTLQQLKCVRKNLKVLLSIRRRIMDHRTALECLANRYHNIGVPYIHHKLPEEVLLNIFHHCLPPHGGQPGATIASRPFPQTLTQVCRYWNHVALGAPSLWSSAVINIGPDLELSARALETWFGRVHYTNPVSLTVTMKGAAYPFNEREDWAFSRAVALKSFRMNEINFYGVHPQAICTVLAALHQGDMAAIGEGFGIMQRRVRFDNLFTNPYGLARTIKYPGSITSLDLSGSVWALPNRYPEPLSATSVLNVLARFPELRRCKLQDIHEDGEGDEDPRARLRSVIAIEKLIHRHLQQIEIHSAHTGILLDRMALPQLQYLHVQYPSGYRRGDFKAALRVLCRNSDLTLAFESPGVVRHPRTGRGIVAQTVTCRFSAVGGCHYEY</sequence>
<name>A0ABR3FZ14_9AGAR</name>
<evidence type="ECO:0000256" key="1">
    <source>
        <dbReference type="SAM" id="MobiDB-lite"/>
    </source>
</evidence>
<dbReference type="EMBL" id="JBAHYK010000023">
    <property type="protein sequence ID" value="KAL0580783.1"/>
    <property type="molecule type" value="Genomic_DNA"/>
</dbReference>